<keyword evidence="10" id="KW-0675">Receptor</keyword>
<comment type="similarity">
    <text evidence="2">Belongs to the RLP family.</text>
</comment>
<keyword evidence="7" id="KW-0677">Repeat</keyword>
<accession>A0A8J4VCU6</accession>
<evidence type="ECO:0000256" key="2">
    <source>
        <dbReference type="ARBA" id="ARBA00009592"/>
    </source>
</evidence>
<evidence type="ECO:0000256" key="4">
    <source>
        <dbReference type="ARBA" id="ARBA00022614"/>
    </source>
</evidence>
<keyword evidence="14" id="KW-1185">Reference proteome</keyword>
<evidence type="ECO:0000256" key="8">
    <source>
        <dbReference type="ARBA" id="ARBA00022989"/>
    </source>
</evidence>
<organism evidence="13 14">
    <name type="scientific">Castanea mollissima</name>
    <name type="common">Chinese chestnut</name>
    <dbReference type="NCBI Taxonomy" id="60419"/>
    <lineage>
        <taxon>Eukaryota</taxon>
        <taxon>Viridiplantae</taxon>
        <taxon>Streptophyta</taxon>
        <taxon>Embryophyta</taxon>
        <taxon>Tracheophyta</taxon>
        <taxon>Spermatophyta</taxon>
        <taxon>Magnoliopsida</taxon>
        <taxon>eudicotyledons</taxon>
        <taxon>Gunneridae</taxon>
        <taxon>Pentapetalae</taxon>
        <taxon>rosids</taxon>
        <taxon>fabids</taxon>
        <taxon>Fagales</taxon>
        <taxon>Fagaceae</taxon>
        <taxon>Castanea</taxon>
    </lineage>
</organism>
<dbReference type="FunFam" id="3.80.10.10:FF:000095">
    <property type="entry name" value="LRR receptor-like serine/threonine-protein kinase GSO1"/>
    <property type="match status" value="1"/>
</dbReference>
<dbReference type="SUPFAM" id="SSF52058">
    <property type="entry name" value="L domain-like"/>
    <property type="match status" value="1"/>
</dbReference>
<name>A0A8J4VCU6_9ROSI</name>
<dbReference type="InterPro" id="IPR032675">
    <property type="entry name" value="LRR_dom_sf"/>
</dbReference>
<comment type="caution">
    <text evidence="13">The sequence shown here is derived from an EMBL/GenBank/DDBJ whole genome shotgun (WGS) entry which is preliminary data.</text>
</comment>
<evidence type="ECO:0000256" key="1">
    <source>
        <dbReference type="ARBA" id="ARBA00004251"/>
    </source>
</evidence>
<dbReference type="PANTHER" id="PTHR48061:SF46">
    <property type="entry name" value="LEUCINE-RICH REPEAT-CONTAINING N-TERMINAL PLANT-TYPE DOMAIN-CONTAINING PROTEIN"/>
    <property type="match status" value="1"/>
</dbReference>
<evidence type="ECO:0000256" key="9">
    <source>
        <dbReference type="ARBA" id="ARBA00023136"/>
    </source>
</evidence>
<dbReference type="Pfam" id="PF00560">
    <property type="entry name" value="LRR_1"/>
    <property type="match status" value="7"/>
</dbReference>
<dbReference type="EMBL" id="JRKL02005669">
    <property type="protein sequence ID" value="KAF3950110.1"/>
    <property type="molecule type" value="Genomic_DNA"/>
</dbReference>
<keyword evidence="4" id="KW-0433">Leucine-rich repeat</keyword>
<dbReference type="OrthoDB" id="442066at2759"/>
<dbReference type="Proteomes" id="UP000737018">
    <property type="component" value="Unassembled WGS sequence"/>
</dbReference>
<gene>
    <name evidence="13" type="ORF">CMV_024093</name>
</gene>
<evidence type="ECO:0000256" key="3">
    <source>
        <dbReference type="ARBA" id="ARBA00022475"/>
    </source>
</evidence>
<protein>
    <recommendedName>
        <fullName evidence="12">Leucine-rich repeat-containing N-terminal plant-type domain-containing protein</fullName>
    </recommendedName>
</protein>
<evidence type="ECO:0000256" key="5">
    <source>
        <dbReference type="ARBA" id="ARBA00022692"/>
    </source>
</evidence>
<evidence type="ECO:0000256" key="7">
    <source>
        <dbReference type="ARBA" id="ARBA00022737"/>
    </source>
</evidence>
<evidence type="ECO:0000256" key="11">
    <source>
        <dbReference type="ARBA" id="ARBA00023180"/>
    </source>
</evidence>
<dbReference type="AlphaFoldDB" id="A0A8J4VCU6"/>
<comment type="subcellular location">
    <subcellularLocation>
        <location evidence="1">Cell membrane</location>
        <topology evidence="1">Single-pass type I membrane protein</topology>
    </subcellularLocation>
</comment>
<dbReference type="InterPro" id="IPR001611">
    <property type="entry name" value="Leu-rich_rpt"/>
</dbReference>
<feature type="domain" description="Leucine-rich repeat-containing N-terminal plant-type" evidence="12">
    <location>
        <begin position="8"/>
        <end position="27"/>
    </location>
</feature>
<dbReference type="GO" id="GO:0005886">
    <property type="term" value="C:plasma membrane"/>
    <property type="evidence" value="ECO:0007669"/>
    <property type="project" value="UniProtKB-SubCell"/>
</dbReference>
<proteinExistence type="inferred from homology"/>
<dbReference type="SMART" id="SM00369">
    <property type="entry name" value="LRR_TYP"/>
    <property type="match status" value="9"/>
</dbReference>
<evidence type="ECO:0000256" key="6">
    <source>
        <dbReference type="ARBA" id="ARBA00022729"/>
    </source>
</evidence>
<evidence type="ECO:0000259" key="12">
    <source>
        <dbReference type="Pfam" id="PF08263"/>
    </source>
</evidence>
<keyword evidence="8" id="KW-1133">Transmembrane helix</keyword>
<dbReference type="InterPro" id="IPR046956">
    <property type="entry name" value="RLP23-like"/>
</dbReference>
<keyword evidence="11" id="KW-0325">Glycoprotein</keyword>
<evidence type="ECO:0000313" key="14">
    <source>
        <dbReference type="Proteomes" id="UP000737018"/>
    </source>
</evidence>
<dbReference type="Pfam" id="PF08263">
    <property type="entry name" value="LRRNT_2"/>
    <property type="match status" value="1"/>
</dbReference>
<dbReference type="InterPro" id="IPR003591">
    <property type="entry name" value="Leu-rich_rpt_typical-subtyp"/>
</dbReference>
<dbReference type="PANTHER" id="PTHR48061">
    <property type="entry name" value="LEUCINE-RICH REPEAT RECEPTOR PROTEIN KINASE EMS1-LIKE-RELATED"/>
    <property type="match status" value="1"/>
</dbReference>
<keyword evidence="3" id="KW-1003">Cell membrane</keyword>
<keyword evidence="9" id="KW-0472">Membrane</keyword>
<sequence length="707" mass="78266">MCAISYPKTASWKEDRDCCTWDGVVCDQTTRHVIGLDLSCSWLYGPIHSNSTLFFLPHLTRLNLDGNDFSGSLISSEFGNFKTLTHLNLSYSSFSGKIPYEISHLSSLVSLDLSYNSGLLIETPVWKRVIHNLTQLRELLLDWSDMSSIRPNSLMNLSSSFTTLSLYECNLQGKFQNNILCLPNLQTLDLGINWNLEVSLPKCNWSRSSLKFLDLSETSFSGGLPDSIGNMNSLKNLNLANCNLIGSIPTSLGNLTELTFLDMSFNSLNGLLPLSLFNLPNLSSLYLDNNQLVGPLPNHVSGLLSLKDLYLSSNFLNGTLPSWLFNLPSLVKLYLDGNQFIGEIGEFKSNSLEHLDLGYNKLQGSIPRSMSRFVNLTHLSLSSNNLSIMLELEMFSKLKNLKLLDFSNNLVSTNNNATYTLPNLQQLNLSSCNISEFPIFLRAATTLQFLDLSKNRIYGQLPRWLGDVGRDSLYFLDLRDNLLQGPFSTLSFLSLRYIFVSNNKLTGEIPSSICNASFLDVLDLSHNNLSGVVPKCLVHSNVLSVLDLRMNSLHDLGKVLEVEFGEGEAHAEVVDSVGATQSESGLIIHPRESSGVVDSGCGSGENENCVLECEPLSHWVPNDLNVGSLSLDSVEGTQMTEAGPPSDWECLKVKDEEVSKRPAMSGTRGLRELKGLISYVNYEGASARIRTLTGLVWMLCSLQLIYP</sequence>
<dbReference type="Gene3D" id="3.80.10.10">
    <property type="entry name" value="Ribonuclease Inhibitor"/>
    <property type="match status" value="4"/>
</dbReference>
<dbReference type="InterPro" id="IPR013210">
    <property type="entry name" value="LRR_N_plant-typ"/>
</dbReference>
<dbReference type="SUPFAM" id="SSF52047">
    <property type="entry name" value="RNI-like"/>
    <property type="match status" value="1"/>
</dbReference>
<evidence type="ECO:0000313" key="13">
    <source>
        <dbReference type="EMBL" id="KAF3950110.1"/>
    </source>
</evidence>
<keyword evidence="6" id="KW-0732">Signal</keyword>
<evidence type="ECO:0000256" key="10">
    <source>
        <dbReference type="ARBA" id="ARBA00023170"/>
    </source>
</evidence>
<keyword evidence="5" id="KW-0812">Transmembrane</keyword>
<reference evidence="13" key="1">
    <citation type="submission" date="2020-03" db="EMBL/GenBank/DDBJ databases">
        <title>Castanea mollissima Vanexum genome sequencing.</title>
        <authorList>
            <person name="Staton M."/>
        </authorList>
    </citation>
    <scope>NUCLEOTIDE SEQUENCE</scope>
    <source>
        <tissue evidence="13">Leaf</tissue>
    </source>
</reference>
<dbReference type="Pfam" id="PF13855">
    <property type="entry name" value="LRR_8"/>
    <property type="match status" value="3"/>
</dbReference>